<name>A0A7J7USZ3_PIPKU</name>
<evidence type="ECO:0000313" key="10">
    <source>
        <dbReference type="EMBL" id="KAF6315891.1"/>
    </source>
</evidence>
<evidence type="ECO:0000256" key="5">
    <source>
        <dbReference type="PROSITE-ProRule" id="PRU00302"/>
    </source>
</evidence>
<proteinExistence type="predicted"/>
<feature type="region of interest" description="Disordered" evidence="6">
    <location>
        <begin position="227"/>
        <end position="262"/>
    </location>
</feature>
<keyword evidence="7" id="KW-1133">Transmembrane helix</keyword>
<dbReference type="AlphaFoldDB" id="A0A7J7USZ3"/>
<feature type="compositionally biased region" description="Low complexity" evidence="6">
    <location>
        <begin position="241"/>
        <end position="253"/>
    </location>
</feature>
<dbReference type="InterPro" id="IPR000436">
    <property type="entry name" value="Sushi_SCR_CCP_dom"/>
</dbReference>
<feature type="compositionally biased region" description="Polar residues" evidence="6">
    <location>
        <begin position="297"/>
        <end position="307"/>
    </location>
</feature>
<keyword evidence="8" id="KW-0732">Signal</keyword>
<dbReference type="SMART" id="SM00032">
    <property type="entry name" value="CCP"/>
    <property type="match status" value="3"/>
</dbReference>
<keyword evidence="2" id="KW-0677">Repeat</keyword>
<accession>A0A7J7USZ3</accession>
<dbReference type="InterPro" id="IPR035976">
    <property type="entry name" value="Sushi/SCR/CCP_sf"/>
</dbReference>
<feature type="signal peptide" evidence="8">
    <location>
        <begin position="1"/>
        <end position="38"/>
    </location>
</feature>
<feature type="compositionally biased region" description="Polar residues" evidence="6">
    <location>
        <begin position="317"/>
        <end position="412"/>
    </location>
</feature>
<dbReference type="Proteomes" id="UP000558488">
    <property type="component" value="Unassembled WGS sequence"/>
</dbReference>
<keyword evidence="4" id="KW-0325">Glycoprotein</keyword>
<feature type="transmembrane region" description="Helical" evidence="7">
    <location>
        <begin position="542"/>
        <end position="572"/>
    </location>
</feature>
<reference evidence="10 11" key="1">
    <citation type="journal article" date="2020" name="Nature">
        <title>Six reference-quality genomes reveal evolution of bat adaptations.</title>
        <authorList>
            <person name="Jebb D."/>
            <person name="Huang Z."/>
            <person name="Pippel M."/>
            <person name="Hughes G.M."/>
            <person name="Lavrichenko K."/>
            <person name="Devanna P."/>
            <person name="Winkler S."/>
            <person name="Jermiin L.S."/>
            <person name="Skirmuntt E.C."/>
            <person name="Katzourakis A."/>
            <person name="Burkitt-Gray L."/>
            <person name="Ray D.A."/>
            <person name="Sullivan K.A.M."/>
            <person name="Roscito J.G."/>
            <person name="Kirilenko B.M."/>
            <person name="Davalos L.M."/>
            <person name="Corthals A.P."/>
            <person name="Power M.L."/>
            <person name="Jones G."/>
            <person name="Ransome R.D."/>
            <person name="Dechmann D.K.N."/>
            <person name="Locatelli A.G."/>
            <person name="Puechmaille S.J."/>
            <person name="Fedrigo O."/>
            <person name="Jarvis E.D."/>
            <person name="Hiller M."/>
            <person name="Vernes S.C."/>
            <person name="Myers E.W."/>
            <person name="Teeling E.C."/>
        </authorList>
    </citation>
    <scope>NUCLEOTIDE SEQUENCE [LARGE SCALE GENOMIC DNA]</scope>
    <source>
        <strain evidence="10">MPipKuh1</strain>
        <tissue evidence="10">Flight muscle</tissue>
    </source>
</reference>
<evidence type="ECO:0000256" key="6">
    <source>
        <dbReference type="SAM" id="MobiDB-lite"/>
    </source>
</evidence>
<dbReference type="SUPFAM" id="SSF57535">
    <property type="entry name" value="Complement control module/SCR domain"/>
    <property type="match status" value="3"/>
</dbReference>
<protein>
    <submittedName>
        <fullName evidence="10">CD55 molecule (Cromer blood group)</fullName>
    </submittedName>
</protein>
<dbReference type="PROSITE" id="PS50923">
    <property type="entry name" value="SUSHI"/>
    <property type="match status" value="3"/>
</dbReference>
<comment type="caution">
    <text evidence="5">Lacks conserved residue(s) required for the propagation of feature annotation.</text>
</comment>
<evidence type="ECO:0000256" key="3">
    <source>
        <dbReference type="ARBA" id="ARBA00023157"/>
    </source>
</evidence>
<evidence type="ECO:0000256" key="4">
    <source>
        <dbReference type="ARBA" id="ARBA00023180"/>
    </source>
</evidence>
<evidence type="ECO:0000313" key="11">
    <source>
        <dbReference type="Proteomes" id="UP000558488"/>
    </source>
</evidence>
<organism evidence="10 11">
    <name type="scientific">Pipistrellus kuhlii</name>
    <name type="common">Kuhl's pipistrelle</name>
    <dbReference type="NCBI Taxonomy" id="59472"/>
    <lineage>
        <taxon>Eukaryota</taxon>
        <taxon>Metazoa</taxon>
        <taxon>Chordata</taxon>
        <taxon>Craniata</taxon>
        <taxon>Vertebrata</taxon>
        <taxon>Euteleostomi</taxon>
        <taxon>Mammalia</taxon>
        <taxon>Eutheria</taxon>
        <taxon>Laurasiatheria</taxon>
        <taxon>Chiroptera</taxon>
        <taxon>Yangochiroptera</taxon>
        <taxon>Vespertilionidae</taxon>
        <taxon>Pipistrellus</taxon>
    </lineage>
</organism>
<dbReference type="EMBL" id="JACAGB010000018">
    <property type="protein sequence ID" value="KAF6315891.1"/>
    <property type="molecule type" value="Genomic_DNA"/>
</dbReference>
<dbReference type="PANTHER" id="PTHR45656">
    <property type="entry name" value="PROTEIN CBR-CLEC-78"/>
    <property type="match status" value="1"/>
</dbReference>
<dbReference type="CDD" id="cd00033">
    <property type="entry name" value="CCP"/>
    <property type="match status" value="3"/>
</dbReference>
<dbReference type="InterPro" id="IPR051277">
    <property type="entry name" value="SEZ6_CSMD_C4BPB_Regulators"/>
</dbReference>
<evidence type="ECO:0000259" key="9">
    <source>
        <dbReference type="PROSITE" id="PS50923"/>
    </source>
</evidence>
<comment type="caution">
    <text evidence="10">The sequence shown here is derived from an EMBL/GenBank/DDBJ whole genome shotgun (WGS) entry which is preliminary data.</text>
</comment>
<feature type="chain" id="PRO_5029447042" evidence="8">
    <location>
        <begin position="39"/>
        <end position="573"/>
    </location>
</feature>
<feature type="compositionally biased region" description="Polar residues" evidence="6">
    <location>
        <begin position="227"/>
        <end position="240"/>
    </location>
</feature>
<keyword evidence="7" id="KW-0812">Transmembrane</keyword>
<gene>
    <name evidence="10" type="ORF">mPipKuh1_002429</name>
</gene>
<keyword evidence="3" id="KW-1015">Disulfide bond</keyword>
<evidence type="ECO:0000256" key="2">
    <source>
        <dbReference type="ARBA" id="ARBA00022737"/>
    </source>
</evidence>
<keyword evidence="7" id="KW-0472">Membrane</keyword>
<feature type="domain" description="Sushi" evidence="9">
    <location>
        <begin position="101"/>
        <end position="164"/>
    </location>
</feature>
<feature type="domain" description="Sushi" evidence="9">
    <location>
        <begin position="165"/>
        <end position="226"/>
    </location>
</feature>
<evidence type="ECO:0000256" key="7">
    <source>
        <dbReference type="SAM" id="Phobius"/>
    </source>
</evidence>
<keyword evidence="11" id="KW-1185">Reference proteome</keyword>
<dbReference type="Pfam" id="PF00084">
    <property type="entry name" value="Sushi"/>
    <property type="match status" value="3"/>
</dbReference>
<evidence type="ECO:0000256" key="8">
    <source>
        <dbReference type="SAM" id="SignalP"/>
    </source>
</evidence>
<feature type="domain" description="Sushi" evidence="9">
    <location>
        <begin position="38"/>
        <end position="100"/>
    </location>
</feature>
<dbReference type="PANTHER" id="PTHR45656:SF15">
    <property type="entry name" value="SUSHI DOMAIN-CONTAINING PROTEIN"/>
    <property type="match status" value="1"/>
</dbReference>
<dbReference type="Gene3D" id="2.10.70.10">
    <property type="entry name" value="Complement Module, domain 1"/>
    <property type="match status" value="3"/>
</dbReference>
<feature type="region of interest" description="Disordered" evidence="6">
    <location>
        <begin position="297"/>
        <end position="412"/>
    </location>
</feature>
<sequence length="573" mass="61511">MRPARRSAPAALRLPARLAPSLGLLLLRLLWCPHAARGDCGFPPDMPNATVLLENRTIFPVGTIVGYYCNPGFVKIIGKVNVVHCLPNGQWTKPEVFCQRSCGPTPRVPYAHKKDVYIPVSSYPAGFIVEYECNPGFARNHSVSGNVTCLQDYTWSKSEVFCYKKSCPDPGKIENGHIIIPTDILFTSEIYFSCDPGYKLVGVNSTYCDYEGDNMIWENPFPECQEIPTTTQKPSTTDVPSTRTQSTTQRTSSVDVTGTEFPSASQKRTIINVPATKAPSAPQKPTIINVKATKSPSTLQKPTTINVPATKAPSAPQKPTTVTIPATKSTSAPQKLTTVTFPATKSPSAPQKHTTVTIPATKSPSAPQKHTTVTIPATEAPSTSQKPTTVNVPSTEGTPTLQNLTTRSSSTTKVLLSPQKDTLPVLAMDAPTTSQKPFAASDSATIVKTSVSKALSTEIQLTVQTLLMTNASATQATSKPQSFTTAKASYAQSLPVTQKFSTVHAPMTKGHYTTQRLTSAHIAVTQNQIVFTRQSTSKGSGFLTAGVPVIASGHTFMTLTVLFMMLVATGYLT</sequence>
<keyword evidence="1 5" id="KW-0768">Sushi</keyword>
<evidence type="ECO:0000256" key="1">
    <source>
        <dbReference type="ARBA" id="ARBA00022659"/>
    </source>
</evidence>
<dbReference type="FunFam" id="2.10.70.10:FF:000055">
    <property type="entry name" value="Complement decay-accelerating factor, GPI-anchored"/>
    <property type="match status" value="1"/>
</dbReference>